<reference evidence="4 5" key="1">
    <citation type="submission" date="2017-03" db="EMBL/GenBank/DDBJ databases">
        <authorList>
            <person name="Afonso C.L."/>
            <person name="Miller P.J."/>
            <person name="Scott M.A."/>
            <person name="Spackman E."/>
            <person name="Goraichik I."/>
            <person name="Dimitrov K.M."/>
            <person name="Suarez D.L."/>
            <person name="Swayne D.E."/>
        </authorList>
    </citation>
    <scope>NUCLEOTIDE SEQUENCE [LARGE SCALE GENOMIC DNA]</scope>
    <source>
        <strain evidence="4">PRJEB14757</strain>
    </source>
</reference>
<name>A0A1W1H693_9BACT</name>
<dbReference type="RefSeq" id="WP_080798801.1">
    <property type="nucleotide sequence ID" value="NZ_LT828540.1"/>
</dbReference>
<protein>
    <submittedName>
        <fullName evidence="4">Transcriptional regulator</fullName>
    </submittedName>
</protein>
<dbReference type="InterPro" id="IPR009057">
    <property type="entry name" value="Homeodomain-like_sf"/>
</dbReference>
<feature type="DNA-binding region" description="H-T-H motif" evidence="2">
    <location>
        <begin position="33"/>
        <end position="52"/>
    </location>
</feature>
<dbReference type="InterPro" id="IPR001647">
    <property type="entry name" value="HTH_TetR"/>
</dbReference>
<organism evidence="4 5">
    <name type="scientific">Desulfamplus magnetovallimortis</name>
    <dbReference type="NCBI Taxonomy" id="1246637"/>
    <lineage>
        <taxon>Bacteria</taxon>
        <taxon>Pseudomonadati</taxon>
        <taxon>Thermodesulfobacteriota</taxon>
        <taxon>Desulfobacteria</taxon>
        <taxon>Desulfobacterales</taxon>
        <taxon>Desulfobacteraceae</taxon>
        <taxon>Desulfamplus</taxon>
    </lineage>
</organism>
<proteinExistence type="predicted"/>
<dbReference type="PROSITE" id="PS50977">
    <property type="entry name" value="HTH_TETR_2"/>
    <property type="match status" value="1"/>
</dbReference>
<dbReference type="Proteomes" id="UP000191931">
    <property type="component" value="Unassembled WGS sequence"/>
</dbReference>
<dbReference type="STRING" id="1246637.MTBBW1_120009"/>
<gene>
    <name evidence="4" type="ORF">MTBBW1_120009</name>
</gene>
<dbReference type="SUPFAM" id="SSF46689">
    <property type="entry name" value="Homeodomain-like"/>
    <property type="match status" value="1"/>
</dbReference>
<dbReference type="SUPFAM" id="SSF48498">
    <property type="entry name" value="Tetracyclin repressor-like, C-terminal domain"/>
    <property type="match status" value="1"/>
</dbReference>
<dbReference type="PANTHER" id="PTHR43479:SF11">
    <property type="entry name" value="ACREF_ENVCD OPERON REPRESSOR-RELATED"/>
    <property type="match status" value="1"/>
</dbReference>
<dbReference type="Pfam" id="PF00440">
    <property type="entry name" value="TetR_N"/>
    <property type="match status" value="1"/>
</dbReference>
<evidence type="ECO:0000256" key="2">
    <source>
        <dbReference type="PROSITE-ProRule" id="PRU00335"/>
    </source>
</evidence>
<dbReference type="AlphaFoldDB" id="A0A1W1H693"/>
<keyword evidence="5" id="KW-1185">Reference proteome</keyword>
<accession>A0A1W1H693</accession>
<evidence type="ECO:0000313" key="5">
    <source>
        <dbReference type="Proteomes" id="UP000191931"/>
    </source>
</evidence>
<dbReference type="PRINTS" id="PR00455">
    <property type="entry name" value="HTHTETR"/>
</dbReference>
<feature type="domain" description="HTH tetR-type" evidence="3">
    <location>
        <begin position="10"/>
        <end position="70"/>
    </location>
</feature>
<evidence type="ECO:0000313" key="4">
    <source>
        <dbReference type="EMBL" id="SLM27888.1"/>
    </source>
</evidence>
<dbReference type="OrthoDB" id="9814200at2"/>
<sequence>MAKTTRGTGEDNRQKILDAAMSLIAENGVDKTSLAMIAKKSGVSKGTLYYYYASKNDLVFDIADFNVDKISSAILSIGNMENGTASWEQLVKAFFDYLLSAEGRNRLHLYLVREAISGNELLQKRFRKTYAQWFSMVEDTYIKHNGNDKDARTKAKFFVAVLEGFILQKLLDVEKIDIEDILKMINKLS</sequence>
<dbReference type="InterPro" id="IPR036271">
    <property type="entry name" value="Tet_transcr_reg_TetR-rel_C_sf"/>
</dbReference>
<dbReference type="InterPro" id="IPR050624">
    <property type="entry name" value="HTH-type_Tx_Regulator"/>
</dbReference>
<evidence type="ECO:0000259" key="3">
    <source>
        <dbReference type="PROSITE" id="PS50977"/>
    </source>
</evidence>
<dbReference type="EMBL" id="FWEV01000024">
    <property type="protein sequence ID" value="SLM27888.1"/>
    <property type="molecule type" value="Genomic_DNA"/>
</dbReference>
<keyword evidence="1 2" id="KW-0238">DNA-binding</keyword>
<evidence type="ECO:0000256" key="1">
    <source>
        <dbReference type="ARBA" id="ARBA00023125"/>
    </source>
</evidence>
<dbReference type="Gene3D" id="1.10.357.10">
    <property type="entry name" value="Tetracycline Repressor, domain 2"/>
    <property type="match status" value="1"/>
</dbReference>
<dbReference type="GO" id="GO:0003677">
    <property type="term" value="F:DNA binding"/>
    <property type="evidence" value="ECO:0007669"/>
    <property type="project" value="UniProtKB-UniRule"/>
</dbReference>
<dbReference type="PANTHER" id="PTHR43479">
    <property type="entry name" value="ACREF/ENVCD OPERON REPRESSOR-RELATED"/>
    <property type="match status" value="1"/>
</dbReference>